<feature type="region of interest" description="Disordered" evidence="1">
    <location>
        <begin position="15"/>
        <end position="40"/>
    </location>
</feature>
<dbReference type="RefSeq" id="XP_010697718.1">
    <property type="nucleotide sequence ID" value="XM_010699416.1"/>
</dbReference>
<dbReference type="Proteomes" id="UP000063063">
    <property type="component" value="Chromosome 17"/>
</dbReference>
<feature type="region of interest" description="Disordered" evidence="1">
    <location>
        <begin position="1022"/>
        <end position="1050"/>
    </location>
</feature>
<name>A0A088RMJ6_LEIPA</name>
<dbReference type="eggNOG" id="ENOG502SKJ2">
    <property type="taxonomic scope" value="Eukaryota"/>
</dbReference>
<feature type="region of interest" description="Disordered" evidence="1">
    <location>
        <begin position="964"/>
        <end position="984"/>
    </location>
</feature>
<feature type="compositionally biased region" description="Gly residues" evidence="1">
    <location>
        <begin position="258"/>
        <end position="267"/>
    </location>
</feature>
<feature type="compositionally biased region" description="Basic and acidic residues" evidence="1">
    <location>
        <begin position="388"/>
        <end position="403"/>
    </location>
</feature>
<dbReference type="OrthoDB" id="266986at2759"/>
<feature type="region of interest" description="Disordered" evidence="1">
    <location>
        <begin position="447"/>
        <end position="467"/>
    </location>
</feature>
<organism evidence="2 3">
    <name type="scientific">Leishmania panamensis</name>
    <dbReference type="NCBI Taxonomy" id="5679"/>
    <lineage>
        <taxon>Eukaryota</taxon>
        <taxon>Discoba</taxon>
        <taxon>Euglenozoa</taxon>
        <taxon>Kinetoplastea</taxon>
        <taxon>Metakinetoplastina</taxon>
        <taxon>Trypanosomatida</taxon>
        <taxon>Trypanosomatidae</taxon>
        <taxon>Leishmaniinae</taxon>
        <taxon>Leishmania</taxon>
        <taxon>Leishmania guyanensis species complex</taxon>
    </lineage>
</organism>
<gene>
    <name evidence="2" type="ORF">LPMP_170270</name>
</gene>
<dbReference type="EMBL" id="CP009386">
    <property type="protein sequence ID" value="AIN97065.1"/>
    <property type="molecule type" value="Genomic_DNA"/>
</dbReference>
<feature type="region of interest" description="Disordered" evidence="1">
    <location>
        <begin position="385"/>
        <end position="421"/>
    </location>
</feature>
<feature type="region of interest" description="Disordered" evidence="1">
    <location>
        <begin position="1310"/>
        <end position="1332"/>
    </location>
</feature>
<feature type="region of interest" description="Disordered" evidence="1">
    <location>
        <begin position="246"/>
        <end position="274"/>
    </location>
</feature>
<evidence type="ECO:0008006" key="4">
    <source>
        <dbReference type="Google" id="ProtNLM"/>
    </source>
</evidence>
<feature type="compositionally biased region" description="Low complexity" evidence="1">
    <location>
        <begin position="964"/>
        <end position="977"/>
    </location>
</feature>
<evidence type="ECO:0000313" key="2">
    <source>
        <dbReference type="EMBL" id="AIN97065.1"/>
    </source>
</evidence>
<feature type="region of interest" description="Disordered" evidence="1">
    <location>
        <begin position="1210"/>
        <end position="1289"/>
    </location>
</feature>
<dbReference type="KEGG" id="lpan:LPMP_170270"/>
<reference evidence="2 3" key="1">
    <citation type="journal article" date="2015" name="Sci. Rep.">
        <title>The genome of Leishmania panamensis: insights into genomics of the L. (Viannia) subgenus.</title>
        <authorList>
            <person name="Llanes A."/>
            <person name="Restrepo C.M."/>
            <person name="Vecchio G.D."/>
            <person name="Anguizola F.J."/>
            <person name="Lleonart R."/>
        </authorList>
    </citation>
    <scope>NUCLEOTIDE SEQUENCE [LARGE SCALE GENOMIC DNA]</scope>
    <source>
        <strain evidence="2 3">MHOM/PA/94/PSC-1</strain>
    </source>
</reference>
<evidence type="ECO:0000256" key="1">
    <source>
        <dbReference type="SAM" id="MobiDB-lite"/>
    </source>
</evidence>
<feature type="region of interest" description="Disordered" evidence="1">
    <location>
        <begin position="506"/>
        <end position="560"/>
    </location>
</feature>
<evidence type="ECO:0000313" key="3">
    <source>
        <dbReference type="Proteomes" id="UP000063063"/>
    </source>
</evidence>
<feature type="region of interest" description="Disordered" evidence="1">
    <location>
        <begin position="804"/>
        <end position="823"/>
    </location>
</feature>
<feature type="compositionally biased region" description="Polar residues" evidence="1">
    <location>
        <begin position="1310"/>
        <end position="1324"/>
    </location>
</feature>
<dbReference type="VEuPathDB" id="TriTrypDB:LPMP_170270"/>
<proteinExistence type="predicted"/>
<accession>A0A088RMJ6</accession>
<sequence>MSNAATPPAALRVGSAAILSKPPPNATQTSPSLRLTSSAASTVAAPPHRAIPCFVLFSPQGPHPLEGLKTVTLERLSDGAVATPRRGYLRTRGSSLNQLPADVSLPLSASTMAARHRTAKHVTASAAARASHQSTSGIRCVYDRDTRSQLLHITPGTEVDFSSCMRLPALATKPAPVVGAAATPMLFAATAVHTIVVVQFCVAAPVLSPAARHQAGAPRLQLPASPIPPPGSFHIELVLRTGTSANTVRGRNSASGSGSSGSSGGGYRLRFTNTGSGVQRHTHHTKIPLLCVRTAQWVQLFLDLEALLQSCQEAGAVIVGGGPHCRLQHLRIGSGGSAASTGGIYVRRIIAGHGLALPHPVIDHLITSGGVPGVVAVVAMPSGGAPETFRDADGEGQSSRRDSGTLQQFSSGGGSSWAPPEALRLPAEAGESLCVFVRTGDEYILSEAPALPTPTEEPSPEDVSHVRDRDDGVGVTQLLLKASNCAGDVGMSLTECAAAATQEAARRRPAQAVKATATKPLTSPLSSALPPPQPQRRQLSSQQQQSPASWTSYQGHPEGGAAAVRAFKRQPRPPRVPHCTALELLRMHNHRQHLQPQLVHQFAVSGAATHTPSPADPPSPFFPFSASPLSSPVDASSLSVSDDAEMFVVREVSAAEQLAPATPPQYPANQLMTGKPPLCCPQSQPPIAEKVTHHALDAGPTGEAAVVQHERENVALEDADGEGFSTCPAAAATGFLFSSNTSTITTTTTASEASVLSVLSYSSAVELMDEMNERVRRIHTVLAGAEEEAAAAAAAVIVDRSLARGPPSRHFTPPPTAQGGRPAASTSALIALPILEPPPLTDAAAIHSSSPPPSAPATTTPADYMKAALDDTVCDAVVAAAAVLNTPPKSPTATAKSDGVGRVAVEDHTPRLLPTSDNTKAVLELWSSTEMPLYLPAPSQRPATAAVKGASLMERLRERQATLSSSLSAASVSPVNSGDNGGLGDAPSGAMLPPTSAVTSWTFNSASLTPQSPSILRLPTARSAGEGLPGAGGVPSNHATGAERGEVTPPLWPLSELRTTAPERVAAIVPSSRSSAGQVTKAVVWRRPVPVPDHPPSIGDATQRALQDEVRLTDTPLSRRAGAPEAEGGGARRMVAWSARQNAGTISSGMHTPLSATVAGKLGVAPQQESCQGFIEAPQLCVGAQAPPLLPSGRSFSTVSSFQMWLPSSPMPTLSEGRGRYPSTTTPSSGGGDRHGGFPSNSSSGVGSGPPRPQLGVAAVLPSARPPLPPPSVVHMPQAAPGLTAPTSSSGAAMGLLPLAQQQQTLGLPAATSTRCSPHHTSVSPHEAPPNDGPLSAQLGNDEGRYLYDCVLQCYLDLARNTYVDKI</sequence>
<keyword evidence="3" id="KW-1185">Reference proteome</keyword>
<feature type="region of interest" description="Disordered" evidence="1">
    <location>
        <begin position="1111"/>
        <end position="1131"/>
    </location>
</feature>
<dbReference type="VEuPathDB" id="TriTrypDB:LPAL13_170008000"/>
<feature type="compositionally biased region" description="Low complexity" evidence="1">
    <location>
        <begin position="29"/>
        <end position="40"/>
    </location>
</feature>
<dbReference type="GeneID" id="22573770"/>
<feature type="compositionally biased region" description="Low complexity" evidence="1">
    <location>
        <begin position="535"/>
        <end position="549"/>
    </location>
</feature>
<protein>
    <recommendedName>
        <fullName evidence="4">CFA20 domain-containing protein</fullName>
    </recommendedName>
</protein>